<feature type="domain" description="Bifunctional inhibitor/plant lipid transfer protein/seed storage helical" evidence="2">
    <location>
        <begin position="38"/>
        <end position="103"/>
    </location>
</feature>
<keyword evidence="4" id="KW-1185">Reference proteome</keyword>
<evidence type="ECO:0000313" key="3">
    <source>
        <dbReference type="EMBL" id="CAK9310247.1"/>
    </source>
</evidence>
<dbReference type="Pfam" id="PF00234">
    <property type="entry name" value="Tryp_alpha_amyl"/>
    <property type="match status" value="1"/>
</dbReference>
<feature type="chain" id="PRO_5046334699" description="Bifunctional inhibitor/plant lipid transfer protein/seed storage helical domain-containing protein" evidence="1">
    <location>
        <begin position="28"/>
        <end position="104"/>
    </location>
</feature>
<feature type="signal peptide" evidence="1">
    <location>
        <begin position="1"/>
        <end position="27"/>
    </location>
</feature>
<dbReference type="Gene3D" id="1.10.110.10">
    <property type="entry name" value="Plant lipid-transfer and hydrophobic proteins"/>
    <property type="match status" value="1"/>
</dbReference>
<organism evidence="3 4">
    <name type="scientific">Citrullus colocynthis</name>
    <name type="common">colocynth</name>
    <dbReference type="NCBI Taxonomy" id="252529"/>
    <lineage>
        <taxon>Eukaryota</taxon>
        <taxon>Viridiplantae</taxon>
        <taxon>Streptophyta</taxon>
        <taxon>Embryophyta</taxon>
        <taxon>Tracheophyta</taxon>
        <taxon>Spermatophyta</taxon>
        <taxon>Magnoliopsida</taxon>
        <taxon>eudicotyledons</taxon>
        <taxon>Gunneridae</taxon>
        <taxon>Pentapetalae</taxon>
        <taxon>rosids</taxon>
        <taxon>fabids</taxon>
        <taxon>Cucurbitales</taxon>
        <taxon>Cucurbitaceae</taxon>
        <taxon>Benincaseae</taxon>
        <taxon>Citrullus</taxon>
    </lineage>
</organism>
<evidence type="ECO:0000259" key="2">
    <source>
        <dbReference type="Pfam" id="PF00234"/>
    </source>
</evidence>
<dbReference type="PROSITE" id="PS51257">
    <property type="entry name" value="PROKAR_LIPOPROTEIN"/>
    <property type="match status" value="1"/>
</dbReference>
<proteinExistence type="predicted"/>
<sequence>MKQAKFKTLQFLVFMMAIACFLGLGKAKFCSNSLISSLVQLIPCRPALSPFHPIPPSLLCCNAIKTLGQSCLCALLDAPPVSGVDYNLAMSLPQKCATNFDPCF</sequence>
<evidence type="ECO:0000313" key="4">
    <source>
        <dbReference type="Proteomes" id="UP001642487"/>
    </source>
</evidence>
<dbReference type="PANTHER" id="PTHR33122:SF33">
    <property type="entry name" value="BIFUNCTIONAL INHIBITOR_LIPID-TRANSFER PROTEIN_SEED STORAGE 2S ALBUMIN SUPERFAMILY PROTEIN"/>
    <property type="match status" value="1"/>
</dbReference>
<reference evidence="3 4" key="1">
    <citation type="submission" date="2024-03" db="EMBL/GenBank/DDBJ databases">
        <authorList>
            <person name="Gkanogiannis A."/>
            <person name="Becerra Lopez-Lavalle L."/>
        </authorList>
    </citation>
    <scope>NUCLEOTIDE SEQUENCE [LARGE SCALE GENOMIC DNA]</scope>
</reference>
<keyword evidence="1" id="KW-0732">Signal</keyword>
<dbReference type="Proteomes" id="UP001642487">
    <property type="component" value="Chromosome 1"/>
</dbReference>
<dbReference type="EMBL" id="OZ021735">
    <property type="protein sequence ID" value="CAK9310247.1"/>
    <property type="molecule type" value="Genomic_DNA"/>
</dbReference>
<dbReference type="PANTHER" id="PTHR33122">
    <property type="entry name" value="LIPID BINDING PROTEIN-RELATED"/>
    <property type="match status" value="1"/>
</dbReference>
<evidence type="ECO:0000256" key="1">
    <source>
        <dbReference type="SAM" id="SignalP"/>
    </source>
</evidence>
<protein>
    <recommendedName>
        <fullName evidence="2">Bifunctional inhibitor/plant lipid transfer protein/seed storage helical domain-containing protein</fullName>
    </recommendedName>
</protein>
<dbReference type="InterPro" id="IPR036312">
    <property type="entry name" value="Bifun_inhib/LTP/seed_sf"/>
</dbReference>
<dbReference type="InterPro" id="IPR039265">
    <property type="entry name" value="DIR1-like"/>
</dbReference>
<name>A0ABP0XQ11_9ROSI</name>
<accession>A0ABP0XQ11</accession>
<dbReference type="InterPro" id="IPR016140">
    <property type="entry name" value="Bifunc_inhib/LTP/seed_store"/>
</dbReference>
<dbReference type="SUPFAM" id="SSF47699">
    <property type="entry name" value="Bifunctional inhibitor/lipid-transfer protein/seed storage 2S albumin"/>
    <property type="match status" value="1"/>
</dbReference>
<gene>
    <name evidence="3" type="ORF">CITCOLO1_LOCUS1865</name>
</gene>